<protein>
    <submittedName>
        <fullName evidence="2">Uncharacterized protein</fullName>
    </submittedName>
</protein>
<keyword evidence="3" id="KW-1185">Reference proteome</keyword>
<comment type="caution">
    <text evidence="2">The sequence shown here is derived from an EMBL/GenBank/DDBJ whole genome shotgun (WGS) entry which is preliminary data.</text>
</comment>
<evidence type="ECO:0000256" key="1">
    <source>
        <dbReference type="SAM" id="MobiDB-lite"/>
    </source>
</evidence>
<name>A0A6G1CE97_9ORYZ</name>
<proteinExistence type="predicted"/>
<accession>A0A6G1CE97</accession>
<feature type="region of interest" description="Disordered" evidence="1">
    <location>
        <begin position="222"/>
        <end position="322"/>
    </location>
</feature>
<organism evidence="2 3">
    <name type="scientific">Oryza meyeriana var. granulata</name>
    <dbReference type="NCBI Taxonomy" id="110450"/>
    <lineage>
        <taxon>Eukaryota</taxon>
        <taxon>Viridiplantae</taxon>
        <taxon>Streptophyta</taxon>
        <taxon>Embryophyta</taxon>
        <taxon>Tracheophyta</taxon>
        <taxon>Spermatophyta</taxon>
        <taxon>Magnoliopsida</taxon>
        <taxon>Liliopsida</taxon>
        <taxon>Poales</taxon>
        <taxon>Poaceae</taxon>
        <taxon>BOP clade</taxon>
        <taxon>Oryzoideae</taxon>
        <taxon>Oryzeae</taxon>
        <taxon>Oryzinae</taxon>
        <taxon>Oryza</taxon>
        <taxon>Oryza meyeriana</taxon>
    </lineage>
</organism>
<dbReference type="EMBL" id="SPHZ02000009">
    <property type="protein sequence ID" value="KAF0898084.1"/>
    <property type="molecule type" value="Genomic_DNA"/>
</dbReference>
<evidence type="ECO:0000313" key="2">
    <source>
        <dbReference type="EMBL" id="KAF0898084.1"/>
    </source>
</evidence>
<dbReference type="Proteomes" id="UP000479710">
    <property type="component" value="Unassembled WGS sequence"/>
</dbReference>
<sequence length="322" mass="33834">MDMPRTGSGSSMTMWGFGWTPVPPVLLRQGDLGSKATAEKVGRSGGGQDGEAEEGEVLRLIGVRDGRERLGREEARCEEEDDQDGDLLRVGREECLGAGAVEEDAAQRDSAMAAVALEVVQDVLGVEGVEDDAVVHHPTRRRLLPPGSFTLAMDSHDVRVRLHVLGGRTRCLASGDLGDPHQHLAFLLPSANGSSPKPASGHLDIIATTCMPTSRIRRAYSAAARSTSISPSSSTLNTRARSSAHSASCSSSEKPSVRSLDTPHADASTRESSASGENGSWEGTPGPSRWRYPTSPAASRSGRGLPVESSETRGSSDGGALD</sequence>
<gene>
    <name evidence="2" type="ORF">E2562_001750</name>
</gene>
<reference evidence="2 3" key="1">
    <citation type="submission" date="2019-11" db="EMBL/GenBank/DDBJ databases">
        <title>Whole genome sequence of Oryza granulata.</title>
        <authorList>
            <person name="Li W."/>
        </authorList>
    </citation>
    <scope>NUCLEOTIDE SEQUENCE [LARGE SCALE GENOMIC DNA]</scope>
    <source>
        <strain evidence="3">cv. Menghai</strain>
        <tissue evidence="2">Leaf</tissue>
    </source>
</reference>
<evidence type="ECO:0000313" key="3">
    <source>
        <dbReference type="Proteomes" id="UP000479710"/>
    </source>
</evidence>
<feature type="compositionally biased region" description="Low complexity" evidence="1">
    <location>
        <begin position="222"/>
        <end position="252"/>
    </location>
</feature>
<feature type="region of interest" description="Disordered" evidence="1">
    <location>
        <begin position="28"/>
        <end position="55"/>
    </location>
</feature>
<dbReference type="AlphaFoldDB" id="A0A6G1CE97"/>